<dbReference type="Proteomes" id="UP000824120">
    <property type="component" value="Chromosome 1"/>
</dbReference>
<feature type="region of interest" description="Disordered" evidence="1">
    <location>
        <begin position="23"/>
        <end position="47"/>
    </location>
</feature>
<gene>
    <name evidence="2" type="ORF">H5410_004519</name>
</gene>
<protein>
    <submittedName>
        <fullName evidence="2">Uncharacterized protein</fullName>
    </submittedName>
</protein>
<reference evidence="2 3" key="1">
    <citation type="submission" date="2020-09" db="EMBL/GenBank/DDBJ databases">
        <title>De no assembly of potato wild relative species, Solanum commersonii.</title>
        <authorList>
            <person name="Cho K."/>
        </authorList>
    </citation>
    <scope>NUCLEOTIDE SEQUENCE [LARGE SCALE GENOMIC DNA]</scope>
    <source>
        <strain evidence="2">LZ3.2</strain>
        <tissue evidence="2">Leaf</tissue>
    </source>
</reference>
<name>A0A9J6B885_SOLCO</name>
<feature type="region of interest" description="Disordered" evidence="1">
    <location>
        <begin position="123"/>
        <end position="143"/>
    </location>
</feature>
<evidence type="ECO:0000313" key="3">
    <source>
        <dbReference type="Proteomes" id="UP000824120"/>
    </source>
</evidence>
<accession>A0A9J6B885</accession>
<feature type="compositionally biased region" description="Polar residues" evidence="1">
    <location>
        <begin position="26"/>
        <end position="36"/>
    </location>
</feature>
<sequence length="213" mass="24290">MRLIGPGPELGLTGKSQFPSRYLSRTRYSPDQTGTCRNRDGTDGTSSKAELLSTLCSTLEDIKFLNEEDIFLIVEKKFLNDRSSTLEDDKKEIRKMKDDCCSIHCRIKLAAKFQLSLALRNRPPLSPSRNVPAPQQNEQATDGTNLELSLAISSSTYGEHSSSSEIWLEDMMNVDNHNEEHDDEIRHPNMIQRSCRKLMYQLLKMLFQGNIYT</sequence>
<feature type="compositionally biased region" description="Polar residues" evidence="1">
    <location>
        <begin position="127"/>
        <end position="143"/>
    </location>
</feature>
<evidence type="ECO:0000313" key="2">
    <source>
        <dbReference type="EMBL" id="KAG5632802.1"/>
    </source>
</evidence>
<dbReference type="AlphaFoldDB" id="A0A9J6B885"/>
<dbReference type="EMBL" id="JACXVP010000001">
    <property type="protein sequence ID" value="KAG5632802.1"/>
    <property type="molecule type" value="Genomic_DNA"/>
</dbReference>
<comment type="caution">
    <text evidence="2">The sequence shown here is derived from an EMBL/GenBank/DDBJ whole genome shotgun (WGS) entry which is preliminary data.</text>
</comment>
<evidence type="ECO:0000256" key="1">
    <source>
        <dbReference type="SAM" id="MobiDB-lite"/>
    </source>
</evidence>
<keyword evidence="3" id="KW-1185">Reference proteome</keyword>
<organism evidence="2 3">
    <name type="scientific">Solanum commersonii</name>
    <name type="common">Commerson's wild potato</name>
    <name type="synonym">Commerson's nightshade</name>
    <dbReference type="NCBI Taxonomy" id="4109"/>
    <lineage>
        <taxon>Eukaryota</taxon>
        <taxon>Viridiplantae</taxon>
        <taxon>Streptophyta</taxon>
        <taxon>Embryophyta</taxon>
        <taxon>Tracheophyta</taxon>
        <taxon>Spermatophyta</taxon>
        <taxon>Magnoliopsida</taxon>
        <taxon>eudicotyledons</taxon>
        <taxon>Gunneridae</taxon>
        <taxon>Pentapetalae</taxon>
        <taxon>asterids</taxon>
        <taxon>lamiids</taxon>
        <taxon>Solanales</taxon>
        <taxon>Solanaceae</taxon>
        <taxon>Solanoideae</taxon>
        <taxon>Solaneae</taxon>
        <taxon>Solanum</taxon>
    </lineage>
</organism>
<proteinExistence type="predicted"/>